<feature type="signal peptide" evidence="1">
    <location>
        <begin position="1"/>
        <end position="18"/>
    </location>
</feature>
<dbReference type="InterPro" id="IPR013783">
    <property type="entry name" value="Ig-like_fold"/>
</dbReference>
<keyword evidence="4" id="KW-1185">Reference proteome</keyword>
<dbReference type="SUPFAM" id="SSF49265">
    <property type="entry name" value="Fibronectin type III"/>
    <property type="match status" value="1"/>
</dbReference>
<dbReference type="PROSITE" id="PS50853">
    <property type="entry name" value="FN3"/>
    <property type="match status" value="1"/>
</dbReference>
<dbReference type="Gene3D" id="2.60.40.10">
    <property type="entry name" value="Immunoglobulins"/>
    <property type="match status" value="1"/>
</dbReference>
<keyword evidence="1" id="KW-0732">Signal</keyword>
<sequence>MFRILSVLVFVVFHGASAQLCIPNPVANLTLDVNYTLYWQPSTNCPETLYLIYIHIEDDLQFIYNTEQPYLDVDFLPACERFYFEVRAFSNSELSDGVRLGAYIPAPSDADLRISWADVSTQEGSTFLRWQVTEKYAHCARSFRVVIYDSDNLPRDVYTERNFLFINNLVPCGQYQFSVRAIYNLATEGPIHFISYSIPGANSSLPVLERVNTTATSVSLSWTLPSYSENRCRITSVVIDALPFLHDIFPVVDSPERPLFVTTLSPLEPDSFYVLRVTVVNTEGTSDTFPIGVQTLPN</sequence>
<dbReference type="EMBL" id="JANEYF010003685">
    <property type="protein sequence ID" value="KAJ8934691.1"/>
    <property type="molecule type" value="Genomic_DNA"/>
</dbReference>
<feature type="domain" description="Fibronectin type-III" evidence="2">
    <location>
        <begin position="201"/>
        <end position="298"/>
    </location>
</feature>
<proteinExistence type="predicted"/>
<name>A0AAV8X701_9CUCU</name>
<evidence type="ECO:0000256" key="1">
    <source>
        <dbReference type="SAM" id="SignalP"/>
    </source>
</evidence>
<organism evidence="3 4">
    <name type="scientific">Rhamnusium bicolor</name>
    <dbReference type="NCBI Taxonomy" id="1586634"/>
    <lineage>
        <taxon>Eukaryota</taxon>
        <taxon>Metazoa</taxon>
        <taxon>Ecdysozoa</taxon>
        <taxon>Arthropoda</taxon>
        <taxon>Hexapoda</taxon>
        <taxon>Insecta</taxon>
        <taxon>Pterygota</taxon>
        <taxon>Neoptera</taxon>
        <taxon>Endopterygota</taxon>
        <taxon>Coleoptera</taxon>
        <taxon>Polyphaga</taxon>
        <taxon>Cucujiformia</taxon>
        <taxon>Chrysomeloidea</taxon>
        <taxon>Cerambycidae</taxon>
        <taxon>Lepturinae</taxon>
        <taxon>Rhagiini</taxon>
        <taxon>Rhamnusium</taxon>
    </lineage>
</organism>
<dbReference type="InterPro" id="IPR036116">
    <property type="entry name" value="FN3_sf"/>
</dbReference>
<comment type="caution">
    <text evidence="3">The sequence shown here is derived from an EMBL/GenBank/DDBJ whole genome shotgun (WGS) entry which is preliminary data.</text>
</comment>
<accession>A0AAV8X701</accession>
<gene>
    <name evidence="3" type="ORF">NQ314_013227</name>
</gene>
<evidence type="ECO:0000313" key="3">
    <source>
        <dbReference type="EMBL" id="KAJ8934691.1"/>
    </source>
</evidence>
<dbReference type="InterPro" id="IPR003961">
    <property type="entry name" value="FN3_dom"/>
</dbReference>
<reference evidence="3" key="1">
    <citation type="journal article" date="2023" name="Insect Mol. Biol.">
        <title>Genome sequencing provides insights into the evolution of gene families encoding plant cell wall-degrading enzymes in longhorned beetles.</title>
        <authorList>
            <person name="Shin N.R."/>
            <person name="Okamura Y."/>
            <person name="Kirsch R."/>
            <person name="Pauchet Y."/>
        </authorList>
    </citation>
    <scope>NUCLEOTIDE SEQUENCE</scope>
    <source>
        <strain evidence="3">RBIC_L_NR</strain>
    </source>
</reference>
<evidence type="ECO:0000259" key="2">
    <source>
        <dbReference type="PROSITE" id="PS50853"/>
    </source>
</evidence>
<dbReference type="SMART" id="SM00060">
    <property type="entry name" value="FN3"/>
    <property type="match status" value="3"/>
</dbReference>
<dbReference type="AlphaFoldDB" id="A0AAV8X701"/>
<dbReference type="Proteomes" id="UP001162156">
    <property type="component" value="Unassembled WGS sequence"/>
</dbReference>
<feature type="chain" id="PRO_5043328436" description="Fibronectin type-III domain-containing protein" evidence="1">
    <location>
        <begin position="19"/>
        <end position="298"/>
    </location>
</feature>
<dbReference type="CDD" id="cd00063">
    <property type="entry name" value="FN3"/>
    <property type="match status" value="1"/>
</dbReference>
<evidence type="ECO:0000313" key="4">
    <source>
        <dbReference type="Proteomes" id="UP001162156"/>
    </source>
</evidence>
<protein>
    <recommendedName>
        <fullName evidence="2">Fibronectin type-III domain-containing protein</fullName>
    </recommendedName>
</protein>